<evidence type="ECO:0000313" key="1">
    <source>
        <dbReference type="EMBL" id="DAD70039.1"/>
    </source>
</evidence>
<organism evidence="1">
    <name type="scientific">Myoviridae sp. ct6F13</name>
    <dbReference type="NCBI Taxonomy" id="2827602"/>
    <lineage>
        <taxon>Viruses</taxon>
        <taxon>Duplodnaviria</taxon>
        <taxon>Heunggongvirae</taxon>
        <taxon>Uroviricota</taxon>
        <taxon>Caudoviricetes</taxon>
    </lineage>
</organism>
<name>A0A8S5LJL1_9CAUD</name>
<protein>
    <submittedName>
        <fullName evidence="1">Uncharacterized protein</fullName>
    </submittedName>
</protein>
<proteinExistence type="predicted"/>
<dbReference type="EMBL" id="BK015859">
    <property type="protein sequence ID" value="DAD70039.1"/>
    <property type="molecule type" value="Genomic_DNA"/>
</dbReference>
<reference evidence="1" key="1">
    <citation type="journal article" date="2021" name="Proc. Natl. Acad. Sci. U.S.A.">
        <title>A Catalog of Tens of Thousands of Viruses from Human Metagenomes Reveals Hidden Associations with Chronic Diseases.</title>
        <authorList>
            <person name="Tisza M.J."/>
            <person name="Buck C.B."/>
        </authorList>
    </citation>
    <scope>NUCLEOTIDE SEQUENCE</scope>
    <source>
        <strain evidence="1">Ct6F13</strain>
    </source>
</reference>
<sequence>MKINENYKIKSDENNMIICEKYIPKEGKNAGNEQWRPMSFHTNLEFAYRHLLELEINKTELKDIETVLKAISDVKSFIKEVVGK</sequence>
<accession>A0A8S5LJL1</accession>